<evidence type="ECO:0000259" key="5">
    <source>
        <dbReference type="PROSITE" id="PS50102"/>
    </source>
</evidence>
<dbReference type="PROSITE" id="PS50102">
    <property type="entry name" value="RRM"/>
    <property type="match status" value="2"/>
</dbReference>
<evidence type="ECO:0000256" key="3">
    <source>
        <dbReference type="PROSITE-ProRule" id="PRU00176"/>
    </source>
</evidence>
<feature type="domain" description="RRM" evidence="5">
    <location>
        <begin position="367"/>
        <end position="441"/>
    </location>
</feature>
<dbReference type="Pfam" id="PF00076">
    <property type="entry name" value="RRM_1"/>
    <property type="match status" value="2"/>
</dbReference>
<dbReference type="SMART" id="SM00360">
    <property type="entry name" value="RRM"/>
    <property type="match status" value="2"/>
</dbReference>
<feature type="compositionally biased region" description="Polar residues" evidence="4">
    <location>
        <begin position="769"/>
        <end position="778"/>
    </location>
</feature>
<keyword evidence="7" id="KW-1185">Reference proteome</keyword>
<evidence type="ECO:0000256" key="1">
    <source>
        <dbReference type="ARBA" id="ARBA00022737"/>
    </source>
</evidence>
<accession>A0A0H2RPM7</accession>
<evidence type="ECO:0000256" key="2">
    <source>
        <dbReference type="ARBA" id="ARBA00022884"/>
    </source>
</evidence>
<reference evidence="6 7" key="1">
    <citation type="submission" date="2015-04" db="EMBL/GenBank/DDBJ databases">
        <title>Complete genome sequence of Schizopora paradoxa KUC8140, a cosmopolitan wood degrader in East Asia.</title>
        <authorList>
            <consortium name="DOE Joint Genome Institute"/>
            <person name="Min B."/>
            <person name="Park H."/>
            <person name="Jang Y."/>
            <person name="Kim J.-J."/>
            <person name="Kim K.H."/>
            <person name="Pangilinan J."/>
            <person name="Lipzen A."/>
            <person name="Riley R."/>
            <person name="Grigoriev I.V."/>
            <person name="Spatafora J.W."/>
            <person name="Choi I.-G."/>
        </authorList>
    </citation>
    <scope>NUCLEOTIDE SEQUENCE [LARGE SCALE GENOMIC DNA]</scope>
    <source>
        <strain evidence="6 7">KUC8140</strain>
    </source>
</reference>
<evidence type="ECO:0000256" key="4">
    <source>
        <dbReference type="SAM" id="MobiDB-lite"/>
    </source>
</evidence>
<dbReference type="InParanoid" id="A0A0H2RPM7"/>
<dbReference type="Proteomes" id="UP000053477">
    <property type="component" value="Unassembled WGS sequence"/>
</dbReference>
<dbReference type="OrthoDB" id="271725at2759"/>
<feature type="compositionally biased region" description="Low complexity" evidence="4">
    <location>
        <begin position="938"/>
        <end position="952"/>
    </location>
</feature>
<dbReference type="InterPro" id="IPR035979">
    <property type="entry name" value="RBD_domain_sf"/>
</dbReference>
<dbReference type="Gene3D" id="3.30.70.330">
    <property type="match status" value="2"/>
</dbReference>
<feature type="region of interest" description="Disordered" evidence="4">
    <location>
        <begin position="1"/>
        <end position="38"/>
    </location>
</feature>
<feature type="region of interest" description="Disordered" evidence="4">
    <location>
        <begin position="933"/>
        <end position="952"/>
    </location>
</feature>
<name>A0A0H2RPM7_9AGAM</name>
<dbReference type="EMBL" id="KQ086001">
    <property type="protein sequence ID" value="KLO11403.1"/>
    <property type="molecule type" value="Genomic_DNA"/>
</dbReference>
<sequence length="1008" mass="108392">MDTTNSPPRTSNSDGATRIDSPLGHGDELSNIHEHSPRQCHLPSTTVIDISVANICESDSASTLLDSLSLDHSTSSVDSIKAIKSSAPQDSVHGSTAPITIGGTGASITSSNELAAMTELHFDNPSFQVFASTQSKDVVVDISTFQRSRSPSLSSLFNPSPRIKSGDSDAECADHESLGCETSDSTSVEIISACLDDSFVAGRFNLSIRREAPVSAKSGSPALLSGSVPQTEVASQSDVIDTTSNVDEPLVEDRPTVKRIDSVCSSTGTSQSPTPHPLGSRESCLSPTPGVGPGVSPESVRSSNEMESKPVPPVFSLPRIEADPQNQAGVEKVPTAGIEFSRMTAEEQDAASEDGNLDGFSTNIRTPNVYINGIPPHCPDESLFNLTKAYGTVLSVRTFTRCVGEKMSGYGFVLFATLEAAERCIEDLRTYRNLHPSFSKMVHKIPGTPYASGTITLPSSGSLVSLGSQPLTQGALATIPGVGTTHLQSSFTRDAHTHLTTSSVNEISHHNSANHGDSEPSFREKLDMLSDCRTTNLYMEGLPLSIDEHSLAALVAPGQIVSCRFFKTKLSNPPRMIAFVRLDTRQSAEEVIERLNGRVVRGWNDNGSRIAVRFADTPEQRELRRAERLARGEEEEIGDSNRMTMAQAALLNLRGPELQLQNAYLAHHNILTHSIPDGNTSSHARSNMQGLGFMGPQGAIPHVRPSAKLHGSGQSVSNANVVPLGQLGQSAIRSRQAMTQQIPFQESTSSFLHGGMGTRDHQSRHRRASLSSTESFVTNPDSCVRDFSEHANPYPAVTAETLAAAEQLALLQQQAQLRQLQLMQQQTKLANGASHLRSHAQSQLHDQALMPPVNIMSERVAALGGRTNATNRSSAHDVNFSPEIGFGDFVQQHVAKNASLRRGEMYNSRNHAQPIGTRSTDLSDDHGSALISPTLTFSSRTPSTLSPATPLLPSSFTTPASAPAIMPTSKFSTSGGFKARQPYQSHHHRPSYQIPQSHHRALKAEMRH</sequence>
<dbReference type="PANTHER" id="PTHR24012">
    <property type="entry name" value="RNA BINDING PROTEIN"/>
    <property type="match status" value="1"/>
</dbReference>
<dbReference type="InterPro" id="IPR000504">
    <property type="entry name" value="RRM_dom"/>
</dbReference>
<feature type="compositionally biased region" description="Low complexity" evidence="4">
    <location>
        <begin position="286"/>
        <end position="303"/>
    </location>
</feature>
<organism evidence="6 7">
    <name type="scientific">Schizopora paradoxa</name>
    <dbReference type="NCBI Taxonomy" id="27342"/>
    <lineage>
        <taxon>Eukaryota</taxon>
        <taxon>Fungi</taxon>
        <taxon>Dikarya</taxon>
        <taxon>Basidiomycota</taxon>
        <taxon>Agaricomycotina</taxon>
        <taxon>Agaricomycetes</taxon>
        <taxon>Hymenochaetales</taxon>
        <taxon>Schizoporaceae</taxon>
        <taxon>Schizopora</taxon>
    </lineage>
</organism>
<dbReference type="InterPro" id="IPR012677">
    <property type="entry name" value="Nucleotide-bd_a/b_plait_sf"/>
</dbReference>
<gene>
    <name evidence="6" type="ORF">SCHPADRAFT_474446</name>
</gene>
<proteinExistence type="predicted"/>
<dbReference type="GO" id="GO:0003723">
    <property type="term" value="F:RNA binding"/>
    <property type="evidence" value="ECO:0007669"/>
    <property type="project" value="UniProtKB-UniRule"/>
</dbReference>
<feature type="region of interest" description="Disordered" evidence="4">
    <location>
        <begin position="754"/>
        <end position="778"/>
    </location>
</feature>
<evidence type="ECO:0000313" key="7">
    <source>
        <dbReference type="Proteomes" id="UP000053477"/>
    </source>
</evidence>
<feature type="compositionally biased region" description="Polar residues" evidence="4">
    <location>
        <begin position="1"/>
        <end position="15"/>
    </location>
</feature>
<feature type="compositionally biased region" description="Basic and acidic residues" evidence="4">
    <location>
        <begin position="251"/>
        <end position="261"/>
    </location>
</feature>
<keyword evidence="2 3" id="KW-0694">RNA-binding</keyword>
<feature type="compositionally biased region" description="Polar residues" evidence="4">
    <location>
        <begin position="263"/>
        <end position="273"/>
    </location>
</feature>
<dbReference type="AlphaFoldDB" id="A0A0H2RPM7"/>
<dbReference type="SUPFAM" id="SSF54928">
    <property type="entry name" value="RNA-binding domain, RBD"/>
    <property type="match status" value="2"/>
</dbReference>
<evidence type="ECO:0000313" key="6">
    <source>
        <dbReference type="EMBL" id="KLO11403.1"/>
    </source>
</evidence>
<protein>
    <recommendedName>
        <fullName evidence="5">RRM domain-containing protein</fullName>
    </recommendedName>
</protein>
<feature type="region of interest" description="Disordered" evidence="4">
    <location>
        <begin position="963"/>
        <end position="1008"/>
    </location>
</feature>
<dbReference type="STRING" id="27342.A0A0H2RPM7"/>
<feature type="domain" description="RRM" evidence="5">
    <location>
        <begin position="535"/>
        <end position="617"/>
    </location>
</feature>
<keyword evidence="1" id="KW-0677">Repeat</keyword>
<feature type="compositionally biased region" description="Basic and acidic residues" evidence="4">
    <location>
        <begin position="25"/>
        <end position="37"/>
    </location>
</feature>
<feature type="compositionally biased region" description="Polar residues" evidence="4">
    <location>
        <begin position="227"/>
        <end position="246"/>
    </location>
</feature>
<feature type="region of interest" description="Disordered" evidence="4">
    <location>
        <begin position="215"/>
        <end position="316"/>
    </location>
</feature>